<dbReference type="Proteomes" id="UP001500416">
    <property type="component" value="Unassembled WGS sequence"/>
</dbReference>
<comment type="subcellular location">
    <subcellularLocation>
        <location evidence="1">Cell membrane</location>
        <topology evidence="1">Multi-pass membrane protein</topology>
    </subcellularLocation>
</comment>
<evidence type="ECO:0000256" key="2">
    <source>
        <dbReference type="ARBA" id="ARBA00022475"/>
    </source>
</evidence>
<keyword evidence="2" id="KW-1003">Cell membrane</keyword>
<dbReference type="Pfam" id="PF13396">
    <property type="entry name" value="PLDc_N"/>
    <property type="match status" value="1"/>
</dbReference>
<feature type="transmembrane region" description="Helical" evidence="6">
    <location>
        <begin position="20"/>
        <end position="47"/>
    </location>
</feature>
<evidence type="ECO:0000256" key="1">
    <source>
        <dbReference type="ARBA" id="ARBA00004651"/>
    </source>
</evidence>
<dbReference type="EMBL" id="BAAABU010000011">
    <property type="protein sequence ID" value="GAA0242432.1"/>
    <property type="molecule type" value="Genomic_DNA"/>
</dbReference>
<feature type="domain" description="Cardiolipin synthase N-terminal" evidence="7">
    <location>
        <begin position="38"/>
        <end position="80"/>
    </location>
</feature>
<dbReference type="RefSeq" id="WP_343936025.1">
    <property type="nucleotide sequence ID" value="NZ_BAAABU010000011.1"/>
</dbReference>
<name>A0ABN0U8V4_9PSEU</name>
<keyword evidence="4 6" id="KW-1133">Transmembrane helix</keyword>
<evidence type="ECO:0000313" key="9">
    <source>
        <dbReference type="Proteomes" id="UP001500416"/>
    </source>
</evidence>
<keyword evidence="3 6" id="KW-0812">Transmembrane</keyword>
<dbReference type="InterPro" id="IPR027379">
    <property type="entry name" value="CLS_N"/>
</dbReference>
<accession>A0ABN0U8V4</accession>
<evidence type="ECO:0000259" key="7">
    <source>
        <dbReference type="Pfam" id="PF13396"/>
    </source>
</evidence>
<evidence type="ECO:0000313" key="8">
    <source>
        <dbReference type="EMBL" id="GAA0242432.1"/>
    </source>
</evidence>
<evidence type="ECO:0000256" key="6">
    <source>
        <dbReference type="SAM" id="Phobius"/>
    </source>
</evidence>
<evidence type="ECO:0000256" key="4">
    <source>
        <dbReference type="ARBA" id="ARBA00022989"/>
    </source>
</evidence>
<organism evidence="8 9">
    <name type="scientific">Saccharothrix mutabilis subsp. mutabilis</name>
    <dbReference type="NCBI Taxonomy" id="66855"/>
    <lineage>
        <taxon>Bacteria</taxon>
        <taxon>Bacillati</taxon>
        <taxon>Actinomycetota</taxon>
        <taxon>Actinomycetes</taxon>
        <taxon>Pseudonocardiales</taxon>
        <taxon>Pseudonocardiaceae</taxon>
        <taxon>Saccharothrix</taxon>
    </lineage>
</organism>
<proteinExistence type="predicted"/>
<sequence length="95" mass="10131">MVVAWNGMVAWVAQETADDALGVGVLLFLLGLAVALCVLWVAAVVSVLRHQRLTGGGKFLWILVIFGFPLLGSIGWFVAGKDARLVKDPVAPPMM</sequence>
<keyword evidence="5 6" id="KW-0472">Membrane</keyword>
<keyword evidence="9" id="KW-1185">Reference proteome</keyword>
<evidence type="ECO:0000256" key="3">
    <source>
        <dbReference type="ARBA" id="ARBA00022692"/>
    </source>
</evidence>
<evidence type="ECO:0000256" key="5">
    <source>
        <dbReference type="ARBA" id="ARBA00023136"/>
    </source>
</evidence>
<protein>
    <recommendedName>
        <fullName evidence="7">Cardiolipin synthase N-terminal domain-containing protein</fullName>
    </recommendedName>
</protein>
<comment type="caution">
    <text evidence="8">The sequence shown here is derived from an EMBL/GenBank/DDBJ whole genome shotgun (WGS) entry which is preliminary data.</text>
</comment>
<feature type="transmembrane region" description="Helical" evidence="6">
    <location>
        <begin position="59"/>
        <end position="79"/>
    </location>
</feature>
<gene>
    <name evidence="8" type="ORF">GCM10010492_47080</name>
</gene>
<reference evidence="8 9" key="1">
    <citation type="journal article" date="2019" name="Int. J. Syst. Evol. Microbiol.">
        <title>The Global Catalogue of Microorganisms (GCM) 10K type strain sequencing project: providing services to taxonomists for standard genome sequencing and annotation.</title>
        <authorList>
            <consortium name="The Broad Institute Genomics Platform"/>
            <consortium name="The Broad Institute Genome Sequencing Center for Infectious Disease"/>
            <person name="Wu L."/>
            <person name="Ma J."/>
        </authorList>
    </citation>
    <scope>NUCLEOTIDE SEQUENCE [LARGE SCALE GENOMIC DNA]</scope>
    <source>
        <strain evidence="8 9">JCM 3380</strain>
    </source>
</reference>